<dbReference type="InterPro" id="IPR018496">
    <property type="entry name" value="PsdUridine_synth_RsuA/RluB_CS"/>
</dbReference>
<evidence type="ECO:0000259" key="8">
    <source>
        <dbReference type="SMART" id="SM00363"/>
    </source>
</evidence>
<dbReference type="RefSeq" id="WP_109188340.1">
    <property type="nucleotide sequence ID" value="NZ_BMYA01000001.1"/>
</dbReference>
<evidence type="ECO:0000256" key="1">
    <source>
        <dbReference type="ARBA" id="ARBA00008348"/>
    </source>
</evidence>
<dbReference type="InterPro" id="IPR036986">
    <property type="entry name" value="S4_RNA-bd_sf"/>
</dbReference>
<dbReference type="InterPro" id="IPR000748">
    <property type="entry name" value="PsdUridine_synth_RsuA/RluB/E/F"/>
</dbReference>
<dbReference type="GO" id="GO:0160136">
    <property type="term" value="F:16S rRNA pseudouridine(516) synthase activity"/>
    <property type="evidence" value="ECO:0007669"/>
    <property type="project" value="UniProtKB-EC"/>
</dbReference>
<reference evidence="10" key="1">
    <citation type="submission" date="2018-05" db="EMBL/GenBank/DDBJ databases">
        <title>Ignatzschineria dubaiensis sp. nov., isolated from necrotic foot tissues of dromedaries (Camelus dromedarius) and associated maggots in Dubai, United Arab Emirates.</title>
        <authorList>
            <person name="Tsang C.C."/>
            <person name="Tang J.Y.M."/>
            <person name="Fong J.Y.H."/>
            <person name="Kinne J."/>
            <person name="Lee H.H."/>
            <person name="Joseph M."/>
            <person name="Jose S."/>
            <person name="Schuster R.K."/>
            <person name="Tang Y."/>
            <person name="Sivakumar S."/>
            <person name="Chen J.H.K."/>
            <person name="Teng J.L.L."/>
            <person name="Lau S.K.P."/>
            <person name="Wernery U."/>
            <person name="Woo P.C.Y."/>
        </authorList>
    </citation>
    <scope>NUCLEOTIDE SEQUENCE [LARGE SCALE GENOMIC DNA]</scope>
    <source>
        <strain evidence="10">KCTC 22644</strain>
    </source>
</reference>
<dbReference type="Proteomes" id="UP000245020">
    <property type="component" value="Unassembled WGS sequence"/>
</dbReference>
<dbReference type="Gene3D" id="3.30.70.1560">
    <property type="entry name" value="Alpha-L RNA-binding motif"/>
    <property type="match status" value="1"/>
</dbReference>
<dbReference type="InterPro" id="IPR020094">
    <property type="entry name" value="TruA/RsuA/RluB/E/F_N"/>
</dbReference>
<dbReference type="GO" id="GO:0003723">
    <property type="term" value="F:RNA binding"/>
    <property type="evidence" value="ECO:0007669"/>
    <property type="project" value="UniProtKB-KW"/>
</dbReference>
<dbReference type="InterPro" id="IPR002942">
    <property type="entry name" value="S4_RNA-bd"/>
</dbReference>
<comment type="catalytic activity">
    <reaction evidence="4">
        <text>uridine(516) in 16S rRNA = pseudouridine(516) in 16S rRNA</text>
        <dbReference type="Rhea" id="RHEA:38867"/>
        <dbReference type="Rhea" id="RHEA-COMP:10089"/>
        <dbReference type="Rhea" id="RHEA-COMP:10090"/>
        <dbReference type="ChEBI" id="CHEBI:65314"/>
        <dbReference type="ChEBI" id="CHEBI:65315"/>
        <dbReference type="EC" id="5.4.99.19"/>
    </reaction>
</comment>
<organism evidence="9 10">
    <name type="scientific">Ignatzschineria ureiclastica</name>
    <dbReference type="NCBI Taxonomy" id="472582"/>
    <lineage>
        <taxon>Bacteria</taxon>
        <taxon>Pseudomonadati</taxon>
        <taxon>Pseudomonadota</taxon>
        <taxon>Gammaproteobacteria</taxon>
        <taxon>Cardiobacteriales</taxon>
        <taxon>Ignatzschineriaceae</taxon>
        <taxon>Ignatzschineria</taxon>
    </lineage>
</organism>
<evidence type="ECO:0000313" key="10">
    <source>
        <dbReference type="Proteomes" id="UP000245020"/>
    </source>
</evidence>
<gene>
    <name evidence="9" type="ORF">DC083_00485</name>
</gene>
<dbReference type="Pfam" id="PF01479">
    <property type="entry name" value="S4"/>
    <property type="match status" value="1"/>
</dbReference>
<keyword evidence="10" id="KW-1185">Reference proteome</keyword>
<dbReference type="Gene3D" id="3.30.70.580">
    <property type="entry name" value="Pseudouridine synthase I, catalytic domain, N-terminal subdomain"/>
    <property type="match status" value="1"/>
</dbReference>
<dbReference type="CDD" id="cd02553">
    <property type="entry name" value="PseudoU_synth_RsuA"/>
    <property type="match status" value="1"/>
</dbReference>
<protein>
    <recommendedName>
        <fullName evidence="7">Pseudouridine synthase</fullName>
        <ecNumber evidence="7">5.4.99.-</ecNumber>
    </recommendedName>
</protein>
<dbReference type="SMART" id="SM00363">
    <property type="entry name" value="S4"/>
    <property type="match status" value="1"/>
</dbReference>
<dbReference type="PROSITE" id="PS01149">
    <property type="entry name" value="PSI_RSU"/>
    <property type="match status" value="1"/>
</dbReference>
<evidence type="ECO:0000256" key="3">
    <source>
        <dbReference type="ARBA" id="ARBA00023235"/>
    </source>
</evidence>
<dbReference type="EMBL" id="QEWQ01000001">
    <property type="protein sequence ID" value="PWD81709.1"/>
    <property type="molecule type" value="Genomic_DNA"/>
</dbReference>
<dbReference type="SUPFAM" id="SSF55120">
    <property type="entry name" value="Pseudouridine synthase"/>
    <property type="match status" value="1"/>
</dbReference>
<dbReference type="Pfam" id="PF00849">
    <property type="entry name" value="PseudoU_synth_2"/>
    <property type="match status" value="1"/>
</dbReference>
<dbReference type="InterPro" id="IPR042092">
    <property type="entry name" value="PsdUridine_s_RsuA/RluB/E/F_cat"/>
</dbReference>
<proteinExistence type="inferred from homology"/>
<dbReference type="Gene3D" id="3.10.290.10">
    <property type="entry name" value="RNA-binding S4 domain"/>
    <property type="match status" value="1"/>
</dbReference>
<comment type="function">
    <text evidence="5">Responsible for synthesis of pseudouridine from uracil-516 in 16S ribosomal RNA.</text>
</comment>
<dbReference type="InterPro" id="IPR050343">
    <property type="entry name" value="RsuA_PseudoU_synthase"/>
</dbReference>
<dbReference type="FunFam" id="3.30.70.1560:FF:000001">
    <property type="entry name" value="Pseudouridine synthase"/>
    <property type="match status" value="1"/>
</dbReference>
<evidence type="ECO:0000256" key="7">
    <source>
        <dbReference type="RuleBase" id="RU003887"/>
    </source>
</evidence>
<keyword evidence="3 7" id="KW-0413">Isomerase</keyword>
<dbReference type="GO" id="GO:0005829">
    <property type="term" value="C:cytosol"/>
    <property type="evidence" value="ECO:0007669"/>
    <property type="project" value="UniProtKB-ARBA"/>
</dbReference>
<dbReference type="InterPro" id="IPR006145">
    <property type="entry name" value="PsdUridine_synth_RsuA/RluA"/>
</dbReference>
<dbReference type="PANTHER" id="PTHR47683:SF4">
    <property type="entry name" value="PSEUDOURIDINE SYNTHASE"/>
    <property type="match status" value="1"/>
</dbReference>
<comment type="similarity">
    <text evidence="1 7">Belongs to the pseudouridine synthase RsuA family.</text>
</comment>
<comment type="caution">
    <text evidence="9">The sequence shown here is derived from an EMBL/GenBank/DDBJ whole genome shotgun (WGS) entry which is preliminary data.</text>
</comment>
<evidence type="ECO:0000256" key="2">
    <source>
        <dbReference type="ARBA" id="ARBA00022884"/>
    </source>
</evidence>
<evidence type="ECO:0000313" key="9">
    <source>
        <dbReference type="EMBL" id="PWD81709.1"/>
    </source>
</evidence>
<name>A0A2U2AGJ6_9GAMM</name>
<dbReference type="AlphaFoldDB" id="A0A2U2AGJ6"/>
<dbReference type="NCBIfam" id="TIGR00093">
    <property type="entry name" value="pseudouridine synthase"/>
    <property type="match status" value="1"/>
</dbReference>
<dbReference type="SUPFAM" id="SSF55174">
    <property type="entry name" value="Alpha-L RNA-binding motif"/>
    <property type="match status" value="1"/>
</dbReference>
<keyword evidence="2 6" id="KW-0694">RNA-binding</keyword>
<dbReference type="CDD" id="cd00165">
    <property type="entry name" value="S4"/>
    <property type="match status" value="1"/>
</dbReference>
<accession>A0A2U2AGJ6</accession>
<dbReference type="InterPro" id="IPR020103">
    <property type="entry name" value="PsdUridine_synth_cat_dom_sf"/>
</dbReference>
<dbReference type="OrthoDB" id="9807213at2"/>
<dbReference type="GO" id="GO:0000455">
    <property type="term" value="P:enzyme-directed rRNA pseudouridine synthesis"/>
    <property type="evidence" value="ECO:0007669"/>
    <property type="project" value="UniProtKB-ARBA"/>
</dbReference>
<evidence type="ECO:0000256" key="5">
    <source>
        <dbReference type="ARBA" id="ARBA00037590"/>
    </source>
</evidence>
<dbReference type="PANTHER" id="PTHR47683">
    <property type="entry name" value="PSEUDOURIDINE SYNTHASE FAMILY PROTEIN-RELATED"/>
    <property type="match status" value="1"/>
</dbReference>
<dbReference type="EC" id="5.4.99.-" evidence="7"/>
<sequence length="242" mass="27142">MTDYRLDQFLQKTAGVSRKEAGKIIRGRWVTVNGETVTARDYKVSVTDKIYLDDELLIHNNEYRYFVLYKPAGYVSSHRHDGHLSLFTLLDEPIEDLHIAGRLDADTTGLVLITDDGAWSHAVTHPKGNQALDKVKKVYDVELAAPITVEMIRALETGVMLNGETTITKPAEVIMIDTLHIQLILIEGRYHQVKRMLAAVGNRVEKLHRAAIGNITLEGLAVGEYRALTIEEREGLINGRSK</sequence>
<evidence type="ECO:0000256" key="4">
    <source>
        <dbReference type="ARBA" id="ARBA00036749"/>
    </source>
</evidence>
<dbReference type="PROSITE" id="PS50889">
    <property type="entry name" value="S4"/>
    <property type="match status" value="1"/>
</dbReference>
<feature type="domain" description="RNA-binding S4" evidence="8">
    <location>
        <begin position="4"/>
        <end position="62"/>
    </location>
</feature>
<evidence type="ECO:0000256" key="6">
    <source>
        <dbReference type="PROSITE-ProRule" id="PRU00182"/>
    </source>
</evidence>